<dbReference type="SMART" id="SM00642">
    <property type="entry name" value="Aamy"/>
    <property type="match status" value="1"/>
</dbReference>
<dbReference type="InterPro" id="IPR013775">
    <property type="entry name" value="A-amylase_pln"/>
</dbReference>
<organism evidence="16 17">
    <name type="scientific">Chenopodium quinoa</name>
    <name type="common">Quinoa</name>
    <dbReference type="NCBI Taxonomy" id="63459"/>
    <lineage>
        <taxon>Eukaryota</taxon>
        <taxon>Viridiplantae</taxon>
        <taxon>Streptophyta</taxon>
        <taxon>Embryophyta</taxon>
        <taxon>Tracheophyta</taxon>
        <taxon>Spermatophyta</taxon>
        <taxon>Magnoliopsida</taxon>
        <taxon>eudicotyledons</taxon>
        <taxon>Gunneridae</taxon>
        <taxon>Pentapetalae</taxon>
        <taxon>Caryophyllales</taxon>
        <taxon>Chenopodiaceae</taxon>
        <taxon>Chenopodioideae</taxon>
        <taxon>Atripliceae</taxon>
        <taxon>Chenopodium</taxon>
    </lineage>
</organism>
<keyword evidence="7 13" id="KW-0119">Carbohydrate metabolism</keyword>
<evidence type="ECO:0000256" key="4">
    <source>
        <dbReference type="ARBA" id="ARBA00012595"/>
    </source>
</evidence>
<evidence type="ECO:0000313" key="16">
    <source>
        <dbReference type="EnsemblPlants" id="AUR62012978-RA:cds"/>
    </source>
</evidence>
<protein>
    <recommendedName>
        <fullName evidence="4 10">Alpha-amylase</fullName>
        <ecNumber evidence="4 10">3.2.1.1</ecNumber>
    </recommendedName>
    <alternativeName>
        <fullName evidence="9 10">1,4-alpha-D-glucan glucanohydrolase</fullName>
    </alternativeName>
</protein>
<dbReference type="InterPro" id="IPR006047">
    <property type="entry name" value="GH13_cat_dom"/>
</dbReference>
<evidence type="ECO:0000256" key="9">
    <source>
        <dbReference type="ARBA" id="ARBA00030238"/>
    </source>
</evidence>
<feature type="domain" description="Alpha-amylase C-terminal beta-sheet" evidence="15">
    <location>
        <begin position="383"/>
        <end position="443"/>
    </location>
</feature>
<evidence type="ECO:0000256" key="11">
    <source>
        <dbReference type="PIRSR" id="PIRSR001028-1"/>
    </source>
</evidence>
<evidence type="ECO:0000256" key="8">
    <source>
        <dbReference type="ARBA" id="ARBA00023295"/>
    </source>
</evidence>
<comment type="catalytic activity">
    <reaction evidence="1 10 13">
        <text>Endohydrolysis of (1-&gt;4)-alpha-D-glucosidic linkages in polysaccharides containing three or more (1-&gt;4)-alpha-linked D-glucose units.</text>
        <dbReference type="EC" id="3.2.1.1"/>
    </reaction>
</comment>
<dbReference type="InterPro" id="IPR013780">
    <property type="entry name" value="Glyco_hydro_b"/>
</dbReference>
<keyword evidence="17" id="KW-1185">Reference proteome</keyword>
<evidence type="ECO:0000256" key="12">
    <source>
        <dbReference type="RuleBase" id="RU003615"/>
    </source>
</evidence>
<dbReference type="SUPFAM" id="SSF51445">
    <property type="entry name" value="(Trans)glycosidases"/>
    <property type="match status" value="1"/>
</dbReference>
<evidence type="ECO:0000256" key="2">
    <source>
        <dbReference type="ARBA" id="ARBA00001913"/>
    </source>
</evidence>
<evidence type="ECO:0000256" key="6">
    <source>
        <dbReference type="ARBA" id="ARBA00022801"/>
    </source>
</evidence>
<evidence type="ECO:0000256" key="3">
    <source>
        <dbReference type="ARBA" id="ARBA00008061"/>
    </source>
</evidence>
<keyword evidence="5" id="KW-0479">Metal-binding</keyword>
<evidence type="ECO:0000256" key="10">
    <source>
        <dbReference type="PIRNR" id="PIRNR001028"/>
    </source>
</evidence>
<dbReference type="InterPro" id="IPR006046">
    <property type="entry name" value="Alpha_amylase"/>
</dbReference>
<dbReference type="PANTHER" id="PTHR43447">
    <property type="entry name" value="ALPHA-AMYLASE"/>
    <property type="match status" value="1"/>
</dbReference>
<dbReference type="EC" id="3.2.1.1" evidence="4 10"/>
<evidence type="ECO:0000313" key="17">
    <source>
        <dbReference type="Proteomes" id="UP000596660"/>
    </source>
</evidence>
<sequence>MRGTADIGLVYGNGKECLVTGYSDSDYAADVDTRRSVTGYVFTLGGSVGFNWDSCNKQGSLYSFLSNSIDDLARAGVTHVWLPPPSHSVSPQGYLPGRLYDLDASKYGNEMELKTLNSNFHQKGIKCVADIVINHRTAEKQDGRGIYCMFEGGTPDDRLDWGPWAICRDDTQYSDGSGNLDTGDGYAAAPDIDHLNPRVQKELIDWMNWLKAEIGFDGWRLDFVKGYSPSITKLYMERTQPDFAVGELWDSITYLNGAPDYNQDAHRSELARWVEASGGGVVTAFDFTTKGILQYAVQGQWWRMKDPYGRPSGLIGISPKNAVTFLDNHDTGSSQKLWAFPSDKVMQGYAYILTHPGIPCIFYDHFFDWGLKEEIIALTSIRTRNAISETSNVNILASDPDLYVAMVGDRIIVKIGSSMATGNFVPPNYKIVTHGNCYCVWEKQG</sequence>
<comment type="cofactor">
    <cofactor evidence="2 10">
        <name>Ca(2+)</name>
        <dbReference type="ChEBI" id="CHEBI:29108"/>
    </cofactor>
</comment>
<dbReference type="Pfam" id="PF07821">
    <property type="entry name" value="Alpha-amyl_C2"/>
    <property type="match status" value="1"/>
</dbReference>
<evidence type="ECO:0000259" key="15">
    <source>
        <dbReference type="SMART" id="SM00810"/>
    </source>
</evidence>
<evidence type="ECO:0000259" key="14">
    <source>
        <dbReference type="SMART" id="SM00642"/>
    </source>
</evidence>
<dbReference type="Pfam" id="PF00128">
    <property type="entry name" value="Alpha-amylase"/>
    <property type="match status" value="1"/>
</dbReference>
<feature type="active site" description="Proton donor" evidence="11">
    <location>
        <position position="247"/>
    </location>
</feature>
<dbReference type="InterPro" id="IPR012850">
    <property type="entry name" value="A-amylase_bs_C"/>
</dbReference>
<dbReference type="Gene3D" id="3.20.20.80">
    <property type="entry name" value="Glycosidases"/>
    <property type="match status" value="1"/>
</dbReference>
<comment type="similarity">
    <text evidence="3 10 12">Belongs to the glycosyl hydrolase 13 family.</text>
</comment>
<dbReference type="AlphaFoldDB" id="A0A803LG81"/>
<accession>A0A803LG81</accession>
<dbReference type="SMART" id="SM00810">
    <property type="entry name" value="Alpha-amyl_C2"/>
    <property type="match status" value="1"/>
</dbReference>
<dbReference type="SUPFAM" id="SSF51011">
    <property type="entry name" value="Glycosyl hydrolase domain"/>
    <property type="match status" value="1"/>
</dbReference>
<evidence type="ECO:0000256" key="5">
    <source>
        <dbReference type="ARBA" id="ARBA00022723"/>
    </source>
</evidence>
<dbReference type="PIRSF" id="PIRSF001028">
    <property type="entry name" value="Alph-amls_plant"/>
    <property type="match status" value="1"/>
</dbReference>
<reference evidence="16" key="1">
    <citation type="journal article" date="2017" name="Nature">
        <title>The genome of Chenopodium quinoa.</title>
        <authorList>
            <person name="Jarvis D.E."/>
            <person name="Ho Y.S."/>
            <person name="Lightfoot D.J."/>
            <person name="Schmoeckel S.M."/>
            <person name="Li B."/>
            <person name="Borm T.J.A."/>
            <person name="Ohyanagi H."/>
            <person name="Mineta K."/>
            <person name="Michell C.T."/>
            <person name="Saber N."/>
            <person name="Kharbatia N.M."/>
            <person name="Rupper R.R."/>
            <person name="Sharp A.R."/>
            <person name="Dally N."/>
            <person name="Boughton B.A."/>
            <person name="Woo Y.H."/>
            <person name="Gao G."/>
            <person name="Schijlen E.G.W.M."/>
            <person name="Guo X."/>
            <person name="Momin A.A."/>
            <person name="Negrao S."/>
            <person name="Al-Babili S."/>
            <person name="Gehring C."/>
            <person name="Roessner U."/>
            <person name="Jung C."/>
            <person name="Murphy K."/>
            <person name="Arold S.T."/>
            <person name="Gojobori T."/>
            <person name="van der Linden C.G."/>
            <person name="van Loo E.N."/>
            <person name="Jellen E.N."/>
            <person name="Maughan P.J."/>
            <person name="Tester M."/>
        </authorList>
    </citation>
    <scope>NUCLEOTIDE SEQUENCE [LARGE SCALE GENOMIC DNA]</scope>
    <source>
        <strain evidence="16">cv. PI 614886</strain>
    </source>
</reference>
<evidence type="ECO:0000256" key="1">
    <source>
        <dbReference type="ARBA" id="ARBA00000548"/>
    </source>
</evidence>
<dbReference type="EnsemblPlants" id="AUR62012978-RA">
    <property type="protein sequence ID" value="AUR62012978-RA:cds"/>
    <property type="gene ID" value="AUR62012978"/>
</dbReference>
<proteinExistence type="inferred from homology"/>
<feature type="active site" description="Nucleophile" evidence="11">
    <location>
        <position position="222"/>
    </location>
</feature>
<dbReference type="OMA" id="FADINFA"/>
<dbReference type="GO" id="GO:0005975">
    <property type="term" value="P:carbohydrate metabolic process"/>
    <property type="evidence" value="ECO:0007669"/>
    <property type="project" value="InterPro"/>
</dbReference>
<dbReference type="PRINTS" id="PR00110">
    <property type="entry name" value="ALPHAAMYLASE"/>
</dbReference>
<keyword evidence="6 13" id="KW-0378">Hydrolase</keyword>
<dbReference type="GO" id="GO:0004556">
    <property type="term" value="F:alpha-amylase activity"/>
    <property type="evidence" value="ECO:0007669"/>
    <property type="project" value="UniProtKB-UniRule"/>
</dbReference>
<dbReference type="InterPro" id="IPR017853">
    <property type="entry name" value="GH"/>
</dbReference>
<dbReference type="CDD" id="cd11314">
    <property type="entry name" value="AmyAc_arch_bac_plant_AmyA"/>
    <property type="match status" value="1"/>
</dbReference>
<evidence type="ECO:0000256" key="7">
    <source>
        <dbReference type="ARBA" id="ARBA00023277"/>
    </source>
</evidence>
<name>A0A803LG81_CHEQI</name>
<dbReference type="Gramene" id="AUR62012978-RA">
    <property type="protein sequence ID" value="AUR62012978-RA:cds"/>
    <property type="gene ID" value="AUR62012978"/>
</dbReference>
<dbReference type="GO" id="GO:0005509">
    <property type="term" value="F:calcium ion binding"/>
    <property type="evidence" value="ECO:0007669"/>
    <property type="project" value="UniProtKB-UniRule"/>
</dbReference>
<dbReference type="Gene3D" id="2.60.40.1180">
    <property type="entry name" value="Golgi alpha-mannosidase II"/>
    <property type="match status" value="1"/>
</dbReference>
<dbReference type="Proteomes" id="UP000596660">
    <property type="component" value="Unplaced"/>
</dbReference>
<reference evidence="16" key="2">
    <citation type="submission" date="2021-03" db="UniProtKB">
        <authorList>
            <consortium name="EnsemblPlants"/>
        </authorList>
    </citation>
    <scope>IDENTIFICATION</scope>
</reference>
<feature type="domain" description="Glycosyl hydrolase family 13 catalytic" evidence="14">
    <location>
        <begin position="49"/>
        <end position="382"/>
    </location>
</feature>
<evidence type="ECO:0000256" key="13">
    <source>
        <dbReference type="RuleBase" id="RU361134"/>
    </source>
</evidence>
<keyword evidence="8 13" id="KW-0326">Glycosidase</keyword>